<keyword evidence="5" id="KW-0378">Hydrolase</keyword>
<dbReference type="SUPFAM" id="SSF56784">
    <property type="entry name" value="HAD-like"/>
    <property type="match status" value="1"/>
</dbReference>
<name>A0A432MFD5_9BACT</name>
<evidence type="ECO:0000256" key="2">
    <source>
        <dbReference type="ARBA" id="ARBA00005893"/>
    </source>
</evidence>
<evidence type="ECO:0000256" key="1">
    <source>
        <dbReference type="ARBA" id="ARBA00001946"/>
    </source>
</evidence>
<dbReference type="NCBIfam" id="TIGR01670">
    <property type="entry name" value="KdsC-phosphatas"/>
    <property type="match status" value="1"/>
</dbReference>
<comment type="subunit">
    <text evidence="3">Homotetramer.</text>
</comment>
<accession>A0A432MFD5</accession>
<feature type="binding site" evidence="7">
    <location>
        <position position="117"/>
    </location>
    <ligand>
        <name>Mg(2+)</name>
        <dbReference type="ChEBI" id="CHEBI:18420"/>
    </ligand>
</feature>
<comment type="cofactor">
    <cofactor evidence="1 7">
        <name>Mg(2+)</name>
        <dbReference type="ChEBI" id="CHEBI:18420"/>
    </cofactor>
</comment>
<evidence type="ECO:0000313" key="9">
    <source>
        <dbReference type="EMBL" id="RUL84911.1"/>
    </source>
</evidence>
<dbReference type="PANTHER" id="PTHR21485">
    <property type="entry name" value="HAD SUPERFAMILY MEMBERS CMAS AND KDSC"/>
    <property type="match status" value="1"/>
</dbReference>
<dbReference type="RefSeq" id="WP_126727186.1">
    <property type="nucleotide sequence ID" value="NZ_RYZH01000045.1"/>
</dbReference>
<keyword evidence="4 7" id="KW-0479">Metal-binding</keyword>
<dbReference type="InterPro" id="IPR023214">
    <property type="entry name" value="HAD_sf"/>
</dbReference>
<feature type="compositionally biased region" description="Basic and acidic residues" evidence="8">
    <location>
        <begin position="190"/>
        <end position="200"/>
    </location>
</feature>
<reference evidence="9 10" key="2">
    <citation type="submission" date="2019-01" db="EMBL/GenBank/DDBJ databases">
        <title>Tautonia sociabilis, a novel thermotolerant planctomycete of Isosphaeraceae family, isolated from a 4000 m deep subterranean habitat.</title>
        <authorList>
            <person name="Kovaleva O.L."/>
            <person name="Elcheninov A.G."/>
            <person name="Van Heerden E."/>
            <person name="Toshchakov S.V."/>
            <person name="Novikov A."/>
            <person name="Bonch-Osmolovskaya E.A."/>
            <person name="Kublanov I.V."/>
        </authorList>
    </citation>
    <scope>NUCLEOTIDE SEQUENCE [LARGE SCALE GENOMIC DNA]</scope>
    <source>
        <strain evidence="9 10">GM2012</strain>
    </source>
</reference>
<dbReference type="GO" id="GO:0016788">
    <property type="term" value="F:hydrolase activity, acting on ester bonds"/>
    <property type="evidence" value="ECO:0007669"/>
    <property type="project" value="InterPro"/>
</dbReference>
<evidence type="ECO:0000256" key="6">
    <source>
        <dbReference type="ARBA" id="ARBA00022842"/>
    </source>
</evidence>
<feature type="binding site" evidence="7">
    <location>
        <position position="24"/>
    </location>
    <ligand>
        <name>Mg(2+)</name>
        <dbReference type="ChEBI" id="CHEBI:18420"/>
    </ligand>
</feature>
<comment type="caution">
    <text evidence="9">The sequence shown here is derived from an EMBL/GenBank/DDBJ whole genome shotgun (WGS) entry which is preliminary data.</text>
</comment>
<evidence type="ECO:0000256" key="8">
    <source>
        <dbReference type="SAM" id="MobiDB-lite"/>
    </source>
</evidence>
<evidence type="ECO:0000256" key="3">
    <source>
        <dbReference type="ARBA" id="ARBA00011881"/>
    </source>
</evidence>
<keyword evidence="6 7" id="KW-0460">Magnesium</keyword>
<dbReference type="InterPro" id="IPR036412">
    <property type="entry name" value="HAD-like_sf"/>
</dbReference>
<comment type="similarity">
    <text evidence="2">Belongs to the KdsC family.</text>
</comment>
<dbReference type="InterPro" id="IPR010023">
    <property type="entry name" value="KdsC_fam"/>
</dbReference>
<dbReference type="SFLD" id="SFLDG01138">
    <property type="entry name" value="C1.6.2:_Deoxy-d-mannose-octulo"/>
    <property type="match status" value="1"/>
</dbReference>
<dbReference type="OrthoDB" id="9805604at2"/>
<evidence type="ECO:0000256" key="4">
    <source>
        <dbReference type="ARBA" id="ARBA00022723"/>
    </source>
</evidence>
<dbReference type="GO" id="GO:0046872">
    <property type="term" value="F:metal ion binding"/>
    <property type="evidence" value="ECO:0007669"/>
    <property type="project" value="UniProtKB-KW"/>
</dbReference>
<dbReference type="PANTHER" id="PTHR21485:SF3">
    <property type="entry name" value="N-ACYLNEURAMINATE CYTIDYLYLTRANSFERASE"/>
    <property type="match status" value="1"/>
</dbReference>
<keyword evidence="10" id="KW-1185">Reference proteome</keyword>
<dbReference type="Pfam" id="PF00702">
    <property type="entry name" value="Hydrolase"/>
    <property type="match status" value="1"/>
</dbReference>
<dbReference type="SFLD" id="SFLDS00003">
    <property type="entry name" value="Haloacid_Dehalogenase"/>
    <property type="match status" value="1"/>
</dbReference>
<feature type="region of interest" description="Disordered" evidence="8">
    <location>
        <begin position="176"/>
        <end position="200"/>
    </location>
</feature>
<reference evidence="9 10" key="1">
    <citation type="submission" date="2018-12" db="EMBL/GenBank/DDBJ databases">
        <authorList>
            <person name="Toschakov S.V."/>
        </authorList>
    </citation>
    <scope>NUCLEOTIDE SEQUENCE [LARGE SCALE GENOMIC DNA]</scope>
    <source>
        <strain evidence="9 10">GM2012</strain>
    </source>
</reference>
<dbReference type="EMBL" id="RYZH01000045">
    <property type="protein sequence ID" value="RUL84911.1"/>
    <property type="molecule type" value="Genomic_DNA"/>
</dbReference>
<evidence type="ECO:0000313" key="10">
    <source>
        <dbReference type="Proteomes" id="UP000280296"/>
    </source>
</evidence>
<dbReference type="SFLD" id="SFLDG01136">
    <property type="entry name" value="C1.6:_Phosphoserine_Phosphatas"/>
    <property type="match status" value="1"/>
</dbReference>
<gene>
    <name evidence="9" type="ORF">TsocGM_19765</name>
</gene>
<dbReference type="InterPro" id="IPR050793">
    <property type="entry name" value="CMP-NeuNAc_synthase"/>
</dbReference>
<protein>
    <submittedName>
        <fullName evidence="9">Phenylphosphate carboxylase subunit delta</fullName>
    </submittedName>
</protein>
<dbReference type="FunFam" id="3.40.50.1000:FF:000029">
    <property type="entry name" value="3-deoxy-D-manno-octulosonate 8-phosphate phosphatase KdsC"/>
    <property type="match status" value="1"/>
</dbReference>
<feature type="binding site" evidence="7">
    <location>
        <position position="26"/>
    </location>
    <ligand>
        <name>substrate</name>
    </ligand>
</feature>
<dbReference type="AlphaFoldDB" id="A0A432MFD5"/>
<organism evidence="9 10">
    <name type="scientific">Tautonia sociabilis</name>
    <dbReference type="NCBI Taxonomy" id="2080755"/>
    <lineage>
        <taxon>Bacteria</taxon>
        <taxon>Pseudomonadati</taxon>
        <taxon>Planctomycetota</taxon>
        <taxon>Planctomycetia</taxon>
        <taxon>Isosphaerales</taxon>
        <taxon>Isosphaeraceae</taxon>
        <taxon>Tautonia</taxon>
    </lineage>
</organism>
<dbReference type="Gene3D" id="3.40.50.1000">
    <property type="entry name" value="HAD superfamily/HAD-like"/>
    <property type="match status" value="1"/>
</dbReference>
<dbReference type="GO" id="GO:0008781">
    <property type="term" value="F:N-acylneuraminate cytidylyltransferase activity"/>
    <property type="evidence" value="ECO:0007669"/>
    <property type="project" value="TreeGrafter"/>
</dbReference>
<sequence length="200" mass="21425">MPHPIAIPEILAARCREVELLVLDVDGVLTDGIIAIDDRGVETKRFFVRDGSALALWRKAGHRAAILSGRWSPAVERRAAELGLSPVIQAARDKGARLRELVARLGLEFRQVCVMGDDLPDLPALRLAGLSACPGDAVPEVRAVCDLVSNRPGGRGAVRGIVEAILRAQGRWDNLVRSDLDDPGSSPPEGRGREDPSPPG</sequence>
<dbReference type="CDD" id="cd01630">
    <property type="entry name" value="HAD_KDO-like"/>
    <property type="match status" value="1"/>
</dbReference>
<evidence type="ECO:0000256" key="7">
    <source>
        <dbReference type="PIRSR" id="PIRSR006118-2"/>
    </source>
</evidence>
<dbReference type="PIRSF" id="PIRSF006118">
    <property type="entry name" value="KDO8-P_Ptase"/>
    <property type="match status" value="1"/>
</dbReference>
<evidence type="ECO:0000256" key="5">
    <source>
        <dbReference type="ARBA" id="ARBA00022801"/>
    </source>
</evidence>
<dbReference type="Proteomes" id="UP000280296">
    <property type="component" value="Unassembled WGS sequence"/>
</dbReference>
<proteinExistence type="inferred from homology"/>